<gene>
    <name evidence="1" type="ORF">GCM10009069_25010</name>
</gene>
<protein>
    <submittedName>
        <fullName evidence="1">Uncharacterized protein</fullName>
    </submittedName>
</protein>
<dbReference type="EMBL" id="BMZH01000012">
    <property type="protein sequence ID" value="GHB01181.1"/>
    <property type="molecule type" value="Genomic_DNA"/>
</dbReference>
<comment type="caution">
    <text evidence="1">The sequence shown here is derived from an EMBL/GenBank/DDBJ whole genome shotgun (WGS) entry which is preliminary data.</text>
</comment>
<accession>A0A8J3G377</accession>
<dbReference type="AlphaFoldDB" id="A0A8J3G377"/>
<name>A0A8J3G377_9PROT</name>
<reference evidence="1" key="2">
    <citation type="submission" date="2020-09" db="EMBL/GenBank/DDBJ databases">
        <authorList>
            <person name="Sun Q."/>
            <person name="Kim S."/>
        </authorList>
    </citation>
    <scope>NUCLEOTIDE SEQUENCE</scope>
    <source>
        <strain evidence="1">KCTC 32513</strain>
    </source>
</reference>
<proteinExistence type="predicted"/>
<organism evidence="1 2">
    <name type="scientific">Algimonas arctica</name>
    <dbReference type="NCBI Taxonomy" id="1479486"/>
    <lineage>
        <taxon>Bacteria</taxon>
        <taxon>Pseudomonadati</taxon>
        <taxon>Pseudomonadota</taxon>
        <taxon>Alphaproteobacteria</taxon>
        <taxon>Maricaulales</taxon>
        <taxon>Robiginitomaculaceae</taxon>
        <taxon>Algimonas</taxon>
    </lineage>
</organism>
<keyword evidence="2" id="KW-1185">Reference proteome</keyword>
<dbReference type="Proteomes" id="UP000634004">
    <property type="component" value="Unassembled WGS sequence"/>
</dbReference>
<evidence type="ECO:0000313" key="2">
    <source>
        <dbReference type="Proteomes" id="UP000634004"/>
    </source>
</evidence>
<sequence>MRCSQAGLRYNVEKPKFFGTINPTHSLSRQGERIYALIATTIASISKERDAAVTLSTEEYHDKFESKETTHHCR</sequence>
<evidence type="ECO:0000313" key="1">
    <source>
        <dbReference type="EMBL" id="GHB01181.1"/>
    </source>
</evidence>
<reference evidence="1" key="1">
    <citation type="journal article" date="2014" name="Int. J. Syst. Evol. Microbiol.">
        <title>Complete genome sequence of Corynebacterium casei LMG S-19264T (=DSM 44701T), isolated from a smear-ripened cheese.</title>
        <authorList>
            <consortium name="US DOE Joint Genome Institute (JGI-PGF)"/>
            <person name="Walter F."/>
            <person name="Albersmeier A."/>
            <person name="Kalinowski J."/>
            <person name="Ruckert C."/>
        </authorList>
    </citation>
    <scope>NUCLEOTIDE SEQUENCE</scope>
    <source>
        <strain evidence="1">KCTC 32513</strain>
    </source>
</reference>